<dbReference type="WBParaSite" id="Hba_09643">
    <property type="protein sequence ID" value="Hba_09643"/>
    <property type="gene ID" value="Hba_09643"/>
</dbReference>
<dbReference type="AlphaFoldDB" id="A0A1I7WWV7"/>
<proteinExistence type="predicted"/>
<dbReference type="Proteomes" id="UP000095283">
    <property type="component" value="Unplaced"/>
</dbReference>
<evidence type="ECO:0000313" key="2">
    <source>
        <dbReference type="WBParaSite" id="Hba_09643"/>
    </source>
</evidence>
<sequence length="65" mass="7256">MTVDRHRYPGSAHLKPQLSLCWCIQLDQQSIESRTKMVRVASGSVPLTLTPLGHNDPKPLLVYTA</sequence>
<evidence type="ECO:0000313" key="1">
    <source>
        <dbReference type="Proteomes" id="UP000095283"/>
    </source>
</evidence>
<reference evidence="2" key="1">
    <citation type="submission" date="2016-11" db="UniProtKB">
        <authorList>
            <consortium name="WormBaseParasite"/>
        </authorList>
    </citation>
    <scope>IDENTIFICATION</scope>
</reference>
<keyword evidence="1" id="KW-1185">Reference proteome</keyword>
<protein>
    <submittedName>
        <fullName evidence="2">Uncharacterized protein</fullName>
    </submittedName>
</protein>
<accession>A0A1I7WWV7</accession>
<organism evidence="1 2">
    <name type="scientific">Heterorhabditis bacteriophora</name>
    <name type="common">Entomopathogenic nematode worm</name>
    <dbReference type="NCBI Taxonomy" id="37862"/>
    <lineage>
        <taxon>Eukaryota</taxon>
        <taxon>Metazoa</taxon>
        <taxon>Ecdysozoa</taxon>
        <taxon>Nematoda</taxon>
        <taxon>Chromadorea</taxon>
        <taxon>Rhabditida</taxon>
        <taxon>Rhabditina</taxon>
        <taxon>Rhabditomorpha</taxon>
        <taxon>Strongyloidea</taxon>
        <taxon>Heterorhabditidae</taxon>
        <taxon>Heterorhabditis</taxon>
    </lineage>
</organism>
<name>A0A1I7WWV7_HETBA</name>